<reference evidence="1" key="1">
    <citation type="submission" date="2021-06" db="EMBL/GenBank/DDBJ databases">
        <authorList>
            <person name="Kallberg Y."/>
            <person name="Tangrot J."/>
            <person name="Rosling A."/>
        </authorList>
    </citation>
    <scope>NUCLEOTIDE SEQUENCE</scope>
    <source>
        <strain evidence="1">CL356</strain>
    </source>
</reference>
<gene>
    <name evidence="1" type="ORF">ACOLOM_LOCUS11192</name>
</gene>
<dbReference type="Proteomes" id="UP000789525">
    <property type="component" value="Unassembled WGS sequence"/>
</dbReference>
<evidence type="ECO:0000313" key="1">
    <source>
        <dbReference type="EMBL" id="CAG8722246.1"/>
    </source>
</evidence>
<organism evidence="1 2">
    <name type="scientific">Acaulospora colombiana</name>
    <dbReference type="NCBI Taxonomy" id="27376"/>
    <lineage>
        <taxon>Eukaryota</taxon>
        <taxon>Fungi</taxon>
        <taxon>Fungi incertae sedis</taxon>
        <taxon>Mucoromycota</taxon>
        <taxon>Glomeromycotina</taxon>
        <taxon>Glomeromycetes</taxon>
        <taxon>Diversisporales</taxon>
        <taxon>Acaulosporaceae</taxon>
        <taxon>Acaulospora</taxon>
    </lineage>
</organism>
<protein>
    <submittedName>
        <fullName evidence="1">4555_t:CDS:1</fullName>
    </submittedName>
</protein>
<accession>A0ACA9PW15</accession>
<comment type="caution">
    <text evidence="1">The sequence shown here is derived from an EMBL/GenBank/DDBJ whole genome shotgun (WGS) entry which is preliminary data.</text>
</comment>
<proteinExistence type="predicted"/>
<sequence>MSVPRPTSMSYFRPSARRPTAIDTRSSRDRRPPLNGPPPPPSWLNPNRRQRNNQQSTRSTPRTAQASSSTRAEPSSIRGAGMSKKERKQRKEEEAMDKAYGNEYWYRRADDARWTEWREKAMSLVLGRRASSFDSEDIQRSSRMFVPFKVAHDTEGVPSLFETTLKYICDSIATASGEGSDYDNDIIVDVFSSLPPHLRKSLLRYMAVHHPQSEPQLRRIYALSREEPLIQEQGGLEPEIIISGKHLDAGILDRLNQPLTSKESTIQASVSLLQEAKTIILFQISSLQKRQLLSFPKTLTTLGLIQTYPYSPLDIFDEMKAITP</sequence>
<keyword evidence="2" id="KW-1185">Reference proteome</keyword>
<evidence type="ECO:0000313" key="2">
    <source>
        <dbReference type="Proteomes" id="UP000789525"/>
    </source>
</evidence>
<name>A0ACA9PW15_9GLOM</name>
<dbReference type="EMBL" id="CAJVPT010039218">
    <property type="protein sequence ID" value="CAG8722246.1"/>
    <property type="molecule type" value="Genomic_DNA"/>
</dbReference>